<keyword evidence="2" id="KW-1185">Reference proteome</keyword>
<evidence type="ECO:0000313" key="1">
    <source>
        <dbReference type="EMBL" id="QQP39750.1"/>
    </source>
</evidence>
<gene>
    <name evidence="1" type="ORF">FKW44_013562</name>
</gene>
<feature type="non-terminal residue" evidence="1">
    <location>
        <position position="1"/>
    </location>
</feature>
<sequence length="318" mass="35759">MAKLAIFIRGVDAALNVTEEFVSVVTMTDTTTANDVFVSLVGALENLEVDWSRAVSVAKDGAPSMVGRKAGVVVKLREKGLPYHTDVRWLSRGAVLKQFYKLRKEIAEFMQAKGKPVEELDDPEWIRDLAFLVDITEHLNVLNVTMQGRNKLVTEYYDSVRAFQSKLALWKAQLSQRNAAHFPCLKSLSVNHQSMVKYASLLSGLMHEFDNRFTVFTELEKDFALFRSPFTTDASEVPEGMQMELIDLQCCARLKDAYASTGIESFYQSLPPEYPIITAFAVMNLNKSKVRNRLTHGHLNDVMKIATAQSLSPNVDKL</sequence>
<dbReference type="PANTHER" id="PTHR45913">
    <property type="entry name" value="EPM2A-INTERACTING PROTEIN 1"/>
    <property type="match status" value="1"/>
</dbReference>
<dbReference type="SUPFAM" id="SSF53098">
    <property type="entry name" value="Ribonuclease H-like"/>
    <property type="match status" value="1"/>
</dbReference>
<accession>A0A7T8GYI3</accession>
<dbReference type="EMBL" id="CP045898">
    <property type="protein sequence ID" value="QQP39750.1"/>
    <property type="molecule type" value="Genomic_DNA"/>
</dbReference>
<dbReference type="AlphaFoldDB" id="A0A7T8GYI3"/>
<dbReference type="OrthoDB" id="6362920at2759"/>
<dbReference type="InterPro" id="IPR012337">
    <property type="entry name" value="RNaseH-like_sf"/>
</dbReference>
<reference evidence="2" key="1">
    <citation type="submission" date="2021-01" db="EMBL/GenBank/DDBJ databases">
        <title>Caligus Genome Assembly.</title>
        <authorList>
            <person name="Gallardo-Escarate C."/>
        </authorList>
    </citation>
    <scope>NUCLEOTIDE SEQUENCE [LARGE SCALE GENOMIC DNA]</scope>
</reference>
<proteinExistence type="predicted"/>
<protein>
    <submittedName>
        <fullName evidence="1">Uncharacterized protein</fullName>
    </submittedName>
</protein>
<dbReference type="Proteomes" id="UP000595437">
    <property type="component" value="Chromosome 9"/>
</dbReference>
<dbReference type="PANTHER" id="PTHR45913:SF5">
    <property type="entry name" value="GENERAL TRANSCRIPTION FACTOR II-I REPEAT DOMAIN-CONTAINING PROTEIN 2A-LIKE PROTEIN"/>
    <property type="match status" value="1"/>
</dbReference>
<organism evidence="1 2">
    <name type="scientific">Caligus rogercresseyi</name>
    <name type="common">Sea louse</name>
    <dbReference type="NCBI Taxonomy" id="217165"/>
    <lineage>
        <taxon>Eukaryota</taxon>
        <taxon>Metazoa</taxon>
        <taxon>Ecdysozoa</taxon>
        <taxon>Arthropoda</taxon>
        <taxon>Crustacea</taxon>
        <taxon>Multicrustacea</taxon>
        <taxon>Hexanauplia</taxon>
        <taxon>Copepoda</taxon>
        <taxon>Siphonostomatoida</taxon>
        <taxon>Caligidae</taxon>
        <taxon>Caligus</taxon>
    </lineage>
</organism>
<evidence type="ECO:0000313" key="2">
    <source>
        <dbReference type="Proteomes" id="UP000595437"/>
    </source>
</evidence>
<name>A0A7T8GYI3_CALRO</name>